<dbReference type="AlphaFoldDB" id="A0A6S7B9B9"/>
<dbReference type="InterPro" id="IPR056724">
    <property type="entry name" value="DUF7822"/>
</dbReference>
<dbReference type="RefSeq" id="WP_175192116.1">
    <property type="nucleotide sequence ID" value="NZ_CADIJO010000008.1"/>
</dbReference>
<sequence length="273" mass="30051">MANRSYLYSLSNRPTSYADRPETISGLSEWPYDVPFIYRLLMSGDPQLCASLVSDGLDDDEPGSRTRLYAISSPFEPGFERVRRFLDILRVAVAVPLPTASPAPAAPQPVSFLERVKRLFSPAKKPGSSIPVQAATTSYAPPSDLLVAMDETLAFLEAHRDAYLLLETIELDIMSESGEAALKASVEQELARCQHAGAALDALPADIAEAARQLKSASVQQAAEPLDVLFGLRLDNEFDSTRSGATEYPLGLEWSDVLYFELFNRSEYEARQR</sequence>
<evidence type="ECO:0000259" key="1">
    <source>
        <dbReference type="Pfam" id="PF25135"/>
    </source>
</evidence>
<dbReference type="Proteomes" id="UP000494111">
    <property type="component" value="Unassembled WGS sequence"/>
</dbReference>
<evidence type="ECO:0000313" key="3">
    <source>
        <dbReference type="Proteomes" id="UP000494111"/>
    </source>
</evidence>
<protein>
    <recommendedName>
        <fullName evidence="1">DUF7822 domain-containing protein</fullName>
    </recommendedName>
</protein>
<feature type="domain" description="DUF7822" evidence="1">
    <location>
        <begin position="13"/>
        <end position="96"/>
    </location>
</feature>
<proteinExistence type="predicted"/>
<accession>A0A6S7B9B9</accession>
<dbReference type="EMBL" id="CADIJO010000008">
    <property type="protein sequence ID" value="CAB3703819.1"/>
    <property type="molecule type" value="Genomic_DNA"/>
</dbReference>
<organism evidence="2 3">
    <name type="scientific">Achromobacter deleyi</name>
    <dbReference type="NCBI Taxonomy" id="1353891"/>
    <lineage>
        <taxon>Bacteria</taxon>
        <taxon>Pseudomonadati</taxon>
        <taxon>Pseudomonadota</taxon>
        <taxon>Betaproteobacteria</taxon>
        <taxon>Burkholderiales</taxon>
        <taxon>Alcaligenaceae</taxon>
        <taxon>Achromobacter</taxon>
    </lineage>
</organism>
<gene>
    <name evidence="2" type="ORF">LMG3458_02809</name>
</gene>
<reference evidence="2 3" key="1">
    <citation type="submission" date="2020-04" db="EMBL/GenBank/DDBJ databases">
        <authorList>
            <person name="De Canck E."/>
        </authorList>
    </citation>
    <scope>NUCLEOTIDE SEQUENCE [LARGE SCALE GENOMIC DNA]</scope>
    <source>
        <strain evidence="2 3">LMG 3458</strain>
    </source>
</reference>
<dbReference type="Pfam" id="PF25135">
    <property type="entry name" value="DUF7822"/>
    <property type="match status" value="1"/>
</dbReference>
<name>A0A6S7B9B9_9BURK</name>
<evidence type="ECO:0000313" key="2">
    <source>
        <dbReference type="EMBL" id="CAB3703819.1"/>
    </source>
</evidence>